<reference evidence="9 10" key="1">
    <citation type="submission" date="2018-11" db="EMBL/GenBank/DDBJ databases">
        <title>Genome sequence and assembly of Colletotrichum sidae.</title>
        <authorList>
            <person name="Gan P."/>
            <person name="Shirasu K."/>
        </authorList>
    </citation>
    <scope>NUCLEOTIDE SEQUENCE [LARGE SCALE GENOMIC DNA]</scope>
    <source>
        <strain evidence="9 10">CBS 518.97</strain>
    </source>
</reference>
<dbReference type="SUPFAM" id="SSF51905">
    <property type="entry name" value="FAD/NAD(P)-binding domain"/>
    <property type="match status" value="1"/>
</dbReference>
<evidence type="ECO:0000256" key="4">
    <source>
        <dbReference type="ARBA" id="ARBA00022827"/>
    </source>
</evidence>
<evidence type="ECO:0000256" key="6">
    <source>
        <dbReference type="ARBA" id="ARBA00023002"/>
    </source>
</evidence>
<keyword evidence="7 9" id="KW-0503">Monooxygenase</keyword>
<dbReference type="EMBL" id="QAPF01000124">
    <property type="protein sequence ID" value="TEA15838.1"/>
    <property type="molecule type" value="Genomic_DNA"/>
</dbReference>
<feature type="domain" description="FAD/NAD(P)-binding" evidence="8">
    <location>
        <begin position="5"/>
        <end position="226"/>
    </location>
</feature>
<dbReference type="Pfam" id="PF07992">
    <property type="entry name" value="Pyr_redox_2"/>
    <property type="match status" value="1"/>
</dbReference>
<dbReference type="GO" id="GO:0004497">
    <property type="term" value="F:monooxygenase activity"/>
    <property type="evidence" value="ECO:0007669"/>
    <property type="project" value="UniProtKB-KW"/>
</dbReference>
<keyword evidence="5" id="KW-0521">NADP</keyword>
<keyword evidence="3" id="KW-0285">Flavoprotein</keyword>
<dbReference type="PANTHER" id="PTHR43098">
    <property type="entry name" value="L-ORNITHINE N(5)-MONOOXYGENASE-RELATED"/>
    <property type="match status" value="1"/>
</dbReference>
<protein>
    <submittedName>
        <fullName evidence="9">Baeyer-Villiger monooxygenase</fullName>
    </submittedName>
</protein>
<evidence type="ECO:0000256" key="3">
    <source>
        <dbReference type="ARBA" id="ARBA00022630"/>
    </source>
</evidence>
<dbReference type="InterPro" id="IPR050775">
    <property type="entry name" value="FAD-binding_Monooxygenases"/>
</dbReference>
<comment type="caution">
    <text evidence="9">The sequence shown here is derived from an EMBL/GenBank/DDBJ whole genome shotgun (WGS) entry which is preliminary data.</text>
</comment>
<dbReference type="PRINTS" id="PR00411">
    <property type="entry name" value="PNDRDTASEI"/>
</dbReference>
<dbReference type="InterPro" id="IPR036188">
    <property type="entry name" value="FAD/NAD-bd_sf"/>
</dbReference>
<dbReference type="Proteomes" id="UP000295604">
    <property type="component" value="Unassembled WGS sequence"/>
</dbReference>
<evidence type="ECO:0000256" key="1">
    <source>
        <dbReference type="ARBA" id="ARBA00001974"/>
    </source>
</evidence>
<name>A0A4R8TD08_9PEZI</name>
<evidence type="ECO:0000256" key="7">
    <source>
        <dbReference type="ARBA" id="ARBA00023033"/>
    </source>
</evidence>
<comment type="similarity">
    <text evidence="2">Belongs to the FAD-binding monooxygenase family.</text>
</comment>
<sequence>MDHHEVLIVGGGFGGIYALHQLRRLGFRAHIVEAGSALGGVWHWNRYPGARVDSESPYYQLSIREVWKDWTWTQRFPDHNEIRAYFRHVDKVLDVSRDTTYNTTVVGADFDPERGLWVVATDTGRTITARFLVAATGSSIKRYEPKFDNMESFQGLIVHSAAWPESGVDFDGKRVAVIGAGATGVQCVQEIAKKPGVELTVYIRNPNIAIPMGQRDMTELEQRALKSVYGTLFKAAKASMAGLPCDGTNKMMSEVSDEEREAYWEELWQRGGFNFQAGQYGDFLVNEKSNRMMYDFWVKKTKPRVRDPEKRAIVVPDEPPFPFATKRSSLEQDYYECLDRDDVKVVGLKKNAIREFTAKGIVTKDGVEIEHDVIVLATGYDNLTGSLTNMGLRGTGGVDIKERWKDGVWTYLGLMVSGYPNMFMVYGPQAPTSLTNAPIFIERQVEFITEFMAKVRRENIKSIEPRHSAEQEWKQLVLTLSDASLFSKNDSSWYLGANIPGKKREQLMYLGGIPPYIQACRDGTSDWSKFDVVRLDEGKVDGNGNAVKPG</sequence>
<dbReference type="PANTHER" id="PTHR43098:SF3">
    <property type="entry name" value="L-ORNITHINE N(5)-MONOOXYGENASE-RELATED"/>
    <property type="match status" value="1"/>
</dbReference>
<dbReference type="AlphaFoldDB" id="A0A4R8TD08"/>
<evidence type="ECO:0000313" key="9">
    <source>
        <dbReference type="EMBL" id="TEA15838.1"/>
    </source>
</evidence>
<comment type="cofactor">
    <cofactor evidence="1">
        <name>FAD</name>
        <dbReference type="ChEBI" id="CHEBI:57692"/>
    </cofactor>
</comment>
<proteinExistence type="inferred from homology"/>
<evidence type="ECO:0000259" key="8">
    <source>
        <dbReference type="Pfam" id="PF07992"/>
    </source>
</evidence>
<evidence type="ECO:0000313" key="10">
    <source>
        <dbReference type="Proteomes" id="UP000295604"/>
    </source>
</evidence>
<accession>A0A4R8TD08</accession>
<evidence type="ECO:0000256" key="5">
    <source>
        <dbReference type="ARBA" id="ARBA00022857"/>
    </source>
</evidence>
<dbReference type="PRINTS" id="PR00368">
    <property type="entry name" value="FADPNR"/>
</dbReference>
<dbReference type="InterPro" id="IPR023753">
    <property type="entry name" value="FAD/NAD-binding_dom"/>
</dbReference>
<dbReference type="Gene3D" id="3.50.50.60">
    <property type="entry name" value="FAD/NAD(P)-binding domain"/>
    <property type="match status" value="2"/>
</dbReference>
<gene>
    <name evidence="9" type="ORF">C8034_v001983</name>
</gene>
<keyword evidence="10" id="KW-1185">Reference proteome</keyword>
<organism evidence="9 10">
    <name type="scientific">Colletotrichum sidae</name>
    <dbReference type="NCBI Taxonomy" id="1347389"/>
    <lineage>
        <taxon>Eukaryota</taxon>
        <taxon>Fungi</taxon>
        <taxon>Dikarya</taxon>
        <taxon>Ascomycota</taxon>
        <taxon>Pezizomycotina</taxon>
        <taxon>Sordariomycetes</taxon>
        <taxon>Hypocreomycetidae</taxon>
        <taxon>Glomerellales</taxon>
        <taxon>Glomerellaceae</taxon>
        <taxon>Colletotrichum</taxon>
        <taxon>Colletotrichum orbiculare species complex</taxon>
    </lineage>
</organism>
<evidence type="ECO:0000256" key="2">
    <source>
        <dbReference type="ARBA" id="ARBA00010139"/>
    </source>
</evidence>
<keyword evidence="6" id="KW-0560">Oxidoreductase</keyword>
<keyword evidence="4" id="KW-0274">FAD</keyword>